<evidence type="ECO:0000256" key="5">
    <source>
        <dbReference type="ARBA" id="ARBA00023157"/>
    </source>
</evidence>
<keyword evidence="5" id="KW-1015">Disulfide bond</keyword>
<evidence type="ECO:0000259" key="8">
    <source>
        <dbReference type="PROSITE" id="PS51324"/>
    </source>
</evidence>
<dbReference type="InterPro" id="IPR039799">
    <property type="entry name" value="ALR/ERV"/>
</dbReference>
<organismHost>
    <name type="scientific">Paramecium bursaria</name>
    <dbReference type="NCBI Taxonomy" id="74790"/>
</organismHost>
<dbReference type="PROSITE" id="PS51324">
    <property type="entry name" value="ERV_ALR"/>
    <property type="match status" value="1"/>
</dbReference>
<evidence type="ECO:0000256" key="6">
    <source>
        <dbReference type="ARBA" id="ARBA00048864"/>
    </source>
</evidence>
<keyword evidence="2 7" id="KW-0285">Flavoprotein</keyword>
<evidence type="ECO:0000256" key="3">
    <source>
        <dbReference type="ARBA" id="ARBA00022827"/>
    </source>
</evidence>
<comment type="catalytic activity">
    <reaction evidence="6 7">
        <text>2 R'C(R)SH + O2 = R'C(R)S-S(R)CR' + H2O2</text>
        <dbReference type="Rhea" id="RHEA:17357"/>
        <dbReference type="ChEBI" id="CHEBI:15379"/>
        <dbReference type="ChEBI" id="CHEBI:16240"/>
        <dbReference type="ChEBI" id="CHEBI:16520"/>
        <dbReference type="ChEBI" id="CHEBI:17412"/>
        <dbReference type="EC" id="1.8.3.2"/>
    </reaction>
</comment>
<name>A7IV50_PBCVM</name>
<organism evidence="9 10">
    <name type="scientific">Paramecium bursaria Chlorella virus MT325</name>
    <name type="common">PBCV-MT325</name>
    <dbReference type="NCBI Taxonomy" id="346932"/>
    <lineage>
        <taxon>Viruses</taxon>
        <taxon>Varidnaviria</taxon>
        <taxon>Bamfordvirae</taxon>
        <taxon>Nucleocytoviricota</taxon>
        <taxon>Megaviricetes</taxon>
        <taxon>Algavirales</taxon>
        <taxon>Phycodnaviridae</taxon>
        <taxon>Chlorovirus</taxon>
        <taxon>Chlorovirus conductrix</taxon>
        <taxon>Paramecium bursaria Chlorella virus A1</taxon>
    </lineage>
</organism>
<keyword evidence="4 7" id="KW-0560">Oxidoreductase</keyword>
<dbReference type="GO" id="GO:0016971">
    <property type="term" value="F:flavin-dependent sulfhydryl oxidase activity"/>
    <property type="evidence" value="ECO:0007669"/>
    <property type="project" value="InterPro"/>
</dbReference>
<evidence type="ECO:0000256" key="1">
    <source>
        <dbReference type="ARBA" id="ARBA00001974"/>
    </source>
</evidence>
<dbReference type="EMBL" id="DQ491001">
    <property type="protein sequence ID" value="ABT14224.1"/>
    <property type="molecule type" value="Genomic_DNA"/>
</dbReference>
<proteinExistence type="predicted"/>
<evidence type="ECO:0000256" key="4">
    <source>
        <dbReference type="ARBA" id="ARBA00023002"/>
    </source>
</evidence>
<dbReference type="PANTHER" id="PTHR12645:SF0">
    <property type="entry name" value="FAD-LINKED SULFHYDRYL OXIDASE ALR"/>
    <property type="match status" value="1"/>
</dbReference>
<dbReference type="SUPFAM" id="SSF69000">
    <property type="entry name" value="FAD-dependent thiol oxidase"/>
    <property type="match status" value="1"/>
</dbReference>
<evidence type="ECO:0000313" key="9">
    <source>
        <dbReference type="EMBL" id="ABT14224.1"/>
    </source>
</evidence>
<reference evidence="9 10" key="1">
    <citation type="journal article" date="2007" name="Virology">
        <title>Sequence and annotation of the 314-kb MT325 and the 321-kb FR483 viruses that infect Chlorella Pbi.</title>
        <authorList>
            <person name="Fitzgerald L.A."/>
            <person name="Graves M.V."/>
            <person name="Li X."/>
            <person name="Feldblyum T."/>
            <person name="Hartigan J."/>
            <person name="Van Etten J.L."/>
        </authorList>
    </citation>
    <scope>NUCLEOTIDE SEQUENCE [LARGE SCALE GENOMIC DNA]</scope>
    <source>
        <strain evidence="9 10">MT325</strain>
    </source>
</reference>
<dbReference type="InterPro" id="IPR017905">
    <property type="entry name" value="ERV/ALR_sulphydryl_oxidase"/>
</dbReference>
<dbReference type="PANTHER" id="PTHR12645">
    <property type="entry name" value="ALR/ERV"/>
    <property type="match status" value="1"/>
</dbReference>
<dbReference type="InterPro" id="IPR036774">
    <property type="entry name" value="ERV/ALR_sulphydryl_oxid_sf"/>
</dbReference>
<sequence length="116" mass="13164">MTTNAPNFDPSLWGPGFWFSLHLAALRFPVNPTAEDKKHFGDFIRTIQYILPCAGCCKGFKAILEMTKFGAKDLKTRDTLFAWTVLAHSLVNRKTGKPEKNDPAMWKKKYMALALK</sequence>
<evidence type="ECO:0000313" key="10">
    <source>
        <dbReference type="Proteomes" id="UP000246715"/>
    </source>
</evidence>
<dbReference type="Gene3D" id="1.20.120.310">
    <property type="entry name" value="ERV/ALR sulfhydryl oxidase domain"/>
    <property type="match status" value="1"/>
</dbReference>
<accession>A7IV50</accession>
<feature type="domain" description="ERV/ALR sulfhydryl oxidase" evidence="8">
    <location>
        <begin position="6"/>
        <end position="110"/>
    </location>
</feature>
<evidence type="ECO:0000256" key="2">
    <source>
        <dbReference type="ARBA" id="ARBA00022630"/>
    </source>
</evidence>
<gene>
    <name evidence="9" type="primary">M670R</name>
    <name evidence="9" type="ORF">MT325_M670R</name>
</gene>
<dbReference type="Proteomes" id="UP000246715">
    <property type="component" value="Segment"/>
</dbReference>
<dbReference type="EC" id="1.8.3.2" evidence="7"/>
<dbReference type="GO" id="GO:0050660">
    <property type="term" value="F:flavin adenine dinucleotide binding"/>
    <property type="evidence" value="ECO:0007669"/>
    <property type="project" value="TreeGrafter"/>
</dbReference>
<dbReference type="Pfam" id="PF04777">
    <property type="entry name" value="Evr1_Alr"/>
    <property type="match status" value="1"/>
</dbReference>
<evidence type="ECO:0000256" key="7">
    <source>
        <dbReference type="RuleBase" id="RU371123"/>
    </source>
</evidence>
<comment type="cofactor">
    <cofactor evidence="1 7">
        <name>FAD</name>
        <dbReference type="ChEBI" id="CHEBI:57692"/>
    </cofactor>
</comment>
<protein>
    <recommendedName>
        <fullName evidence="7">Sulfhydryl oxidase</fullName>
        <ecNumber evidence="7">1.8.3.2</ecNumber>
    </recommendedName>
</protein>
<keyword evidence="3 7" id="KW-0274">FAD</keyword>